<comment type="caution">
    <text evidence="3">The sequence shown here is derived from an EMBL/GenBank/DDBJ whole genome shotgun (WGS) entry which is preliminary data.</text>
</comment>
<keyword evidence="4" id="KW-1185">Reference proteome</keyword>
<dbReference type="GeneID" id="39978836"/>
<proteinExistence type="predicted"/>
<feature type="domain" description="AB hydrolase-1" evidence="2">
    <location>
        <begin position="54"/>
        <end position="291"/>
    </location>
</feature>
<evidence type="ECO:0000256" key="1">
    <source>
        <dbReference type="SAM" id="SignalP"/>
    </source>
</evidence>
<feature type="chain" id="PRO_5012430288" description="AB hydrolase-1 domain-containing protein" evidence="1">
    <location>
        <begin position="26"/>
        <end position="375"/>
    </location>
</feature>
<reference evidence="3 4" key="1">
    <citation type="submission" date="2016-10" db="EMBL/GenBank/DDBJ databases">
        <title>Reductive evolution of mitochondrial metabolism and differential evolution of invasion-related proteins in Cryptosporidium.</title>
        <authorList>
            <person name="Liu S."/>
            <person name="Roellig D.M."/>
            <person name="Guo Y."/>
            <person name="Li N."/>
            <person name="Frace M.A."/>
            <person name="Tang K."/>
            <person name="Zhang L."/>
            <person name="Feng Y."/>
            <person name="Xiao L."/>
        </authorList>
    </citation>
    <scope>NUCLEOTIDE SEQUENCE [LARGE SCALE GENOMIC DNA]</scope>
    <source>
        <strain evidence="3">39726</strain>
    </source>
</reference>
<evidence type="ECO:0000259" key="2">
    <source>
        <dbReference type="Pfam" id="PF00561"/>
    </source>
</evidence>
<dbReference type="VEuPathDB" id="CryptoDB:cubi_02045"/>
<dbReference type="Gene3D" id="3.40.50.1820">
    <property type="entry name" value="alpha/beta hydrolase"/>
    <property type="match status" value="1"/>
</dbReference>
<dbReference type="PRINTS" id="PR00111">
    <property type="entry name" value="ABHYDROLASE"/>
</dbReference>
<keyword evidence="1" id="KW-0732">Signal</keyword>
<dbReference type="EMBL" id="LRBP01000001">
    <property type="protein sequence ID" value="OII75524.1"/>
    <property type="molecule type" value="Genomic_DNA"/>
</dbReference>
<dbReference type="InterPro" id="IPR029058">
    <property type="entry name" value="AB_hydrolase_fold"/>
</dbReference>
<name>A0A1J4MR97_9CRYT</name>
<dbReference type="RefSeq" id="XP_028876531.1">
    <property type="nucleotide sequence ID" value="XM_029019057.1"/>
</dbReference>
<dbReference type="PANTHER" id="PTHR43689:SF8">
    <property type="entry name" value="ALPHA_BETA-HYDROLASES SUPERFAMILY PROTEIN"/>
    <property type="match status" value="1"/>
</dbReference>
<sequence>MNLKYLIQFLTTIFFLLLCFSEVLSCVFKEHFADLKSGRTFYTINQPNTNGKKIVLVHGLLGDSTQFYEWKCIFSCAGYQVLTYDLLGHGNTEWKLSGFFSQERFVSHLNELLMSIGWVDEESKATDKFSLLGVSMGGLISLKYAITYPNNIKNLILMCPPGIMTKEDFPFLYKLSNSDFTSLIKNIHSSKRIFRCGLYCASKVGIVKLNNRLSKPEKKEMVKNYHKSFSTYVKSGGDGSLFDRHLDFEELSKYEDQFKIVFFWGIKDTTVPLAPAVEFLSQYFKKTPIVVYPFIEHIPMYPILSPALVSVDFLETNSKIGVPIGEVQNINYFYDHEVNIIQGINYTYSGEEVSIQFDPEEYSEGYIDFNNTTFF</sequence>
<dbReference type="SUPFAM" id="SSF53474">
    <property type="entry name" value="alpha/beta-Hydrolases"/>
    <property type="match status" value="1"/>
</dbReference>
<organism evidence="3 4">
    <name type="scientific">Cryptosporidium ubiquitum</name>
    <dbReference type="NCBI Taxonomy" id="857276"/>
    <lineage>
        <taxon>Eukaryota</taxon>
        <taxon>Sar</taxon>
        <taxon>Alveolata</taxon>
        <taxon>Apicomplexa</taxon>
        <taxon>Conoidasida</taxon>
        <taxon>Coccidia</taxon>
        <taxon>Eucoccidiorida</taxon>
        <taxon>Eimeriorina</taxon>
        <taxon>Cryptosporidiidae</taxon>
        <taxon>Cryptosporidium</taxon>
    </lineage>
</organism>
<dbReference type="InterPro" id="IPR000073">
    <property type="entry name" value="AB_hydrolase_1"/>
</dbReference>
<dbReference type="Pfam" id="PF00561">
    <property type="entry name" value="Abhydrolase_1"/>
    <property type="match status" value="1"/>
</dbReference>
<gene>
    <name evidence="3" type="ORF">cubi_02045</name>
</gene>
<evidence type="ECO:0000313" key="4">
    <source>
        <dbReference type="Proteomes" id="UP000186176"/>
    </source>
</evidence>
<evidence type="ECO:0000313" key="3">
    <source>
        <dbReference type="EMBL" id="OII75524.1"/>
    </source>
</evidence>
<dbReference type="OrthoDB" id="408373at2759"/>
<dbReference type="AlphaFoldDB" id="A0A1J4MR97"/>
<dbReference type="PANTHER" id="PTHR43689">
    <property type="entry name" value="HYDROLASE"/>
    <property type="match status" value="1"/>
</dbReference>
<dbReference type="Proteomes" id="UP000186176">
    <property type="component" value="Unassembled WGS sequence"/>
</dbReference>
<accession>A0A1J4MR97</accession>
<protein>
    <recommendedName>
        <fullName evidence="2">AB hydrolase-1 domain-containing protein</fullName>
    </recommendedName>
</protein>
<feature type="signal peptide" evidence="1">
    <location>
        <begin position="1"/>
        <end position="25"/>
    </location>
</feature>